<comment type="caution">
    <text evidence="1">The sequence shown here is derived from an EMBL/GenBank/DDBJ whole genome shotgun (WGS) entry which is preliminary data.</text>
</comment>
<evidence type="ECO:0000313" key="2">
    <source>
        <dbReference type="Proteomes" id="UP000323000"/>
    </source>
</evidence>
<dbReference type="EMBL" id="VAHF01000001">
    <property type="protein sequence ID" value="TXG71681.1"/>
    <property type="molecule type" value="Genomic_DNA"/>
</dbReference>
<name>A0A5C7IQV1_9ROSI</name>
<dbReference type="Proteomes" id="UP000323000">
    <property type="component" value="Chromosome 1"/>
</dbReference>
<sequence length="201" mass="22127">MKVETEGGLSTSLASEAEGAHIDDEGNVYSPFTKGDNISLKLQGTVPAGSNSDFTANIHIIQRNSYIVNGIKTSGTMDPRCRVLIVMLPGFEIAQMMAQIALSRKVFGKFIAEHGSFLADVAKELKHTKIDSFRSGTTALTIVKQLFLQLMLFKTSSIDTINVSKSYKKQKSASKVLQEDGKLFCIWFLWQKATETIADLQ</sequence>
<dbReference type="OrthoDB" id="434771at2759"/>
<keyword evidence="2" id="KW-1185">Reference proteome</keyword>
<protein>
    <submittedName>
        <fullName evidence="1">Uncharacterized protein</fullName>
    </submittedName>
</protein>
<accession>A0A5C7IQV1</accession>
<dbReference type="AlphaFoldDB" id="A0A5C7IQV1"/>
<evidence type="ECO:0000313" key="1">
    <source>
        <dbReference type="EMBL" id="TXG71681.1"/>
    </source>
</evidence>
<gene>
    <name evidence="1" type="ORF">EZV62_000260</name>
</gene>
<organism evidence="1 2">
    <name type="scientific">Acer yangbiense</name>
    <dbReference type="NCBI Taxonomy" id="1000413"/>
    <lineage>
        <taxon>Eukaryota</taxon>
        <taxon>Viridiplantae</taxon>
        <taxon>Streptophyta</taxon>
        <taxon>Embryophyta</taxon>
        <taxon>Tracheophyta</taxon>
        <taxon>Spermatophyta</taxon>
        <taxon>Magnoliopsida</taxon>
        <taxon>eudicotyledons</taxon>
        <taxon>Gunneridae</taxon>
        <taxon>Pentapetalae</taxon>
        <taxon>rosids</taxon>
        <taxon>malvids</taxon>
        <taxon>Sapindales</taxon>
        <taxon>Sapindaceae</taxon>
        <taxon>Hippocastanoideae</taxon>
        <taxon>Acereae</taxon>
        <taxon>Acer</taxon>
    </lineage>
</organism>
<reference evidence="2" key="1">
    <citation type="journal article" date="2019" name="Gigascience">
        <title>De novo genome assembly of the endangered Acer yangbiense, a plant species with extremely small populations endemic to Yunnan Province, China.</title>
        <authorList>
            <person name="Yang J."/>
            <person name="Wariss H.M."/>
            <person name="Tao L."/>
            <person name="Zhang R."/>
            <person name="Yun Q."/>
            <person name="Hollingsworth P."/>
            <person name="Dao Z."/>
            <person name="Luo G."/>
            <person name="Guo H."/>
            <person name="Ma Y."/>
            <person name="Sun W."/>
        </authorList>
    </citation>
    <scope>NUCLEOTIDE SEQUENCE [LARGE SCALE GENOMIC DNA]</scope>
    <source>
        <strain evidence="2">cv. Malutang</strain>
    </source>
</reference>
<proteinExistence type="predicted"/>